<sequence length="176" mass="20836">MEEKDLIEENEQEKEKPEEYVPNEWEIKYARLQAEFENFRQRLRKEKEEWQEIANAKLLKEIVEIMDNFKLALESIKHTRKKDAIIEGVEMIYKQFENLLEKEGVIKIETVGKIFDPNIHEAVGVEEVSNGEDNIILKEISPGYLFKNRLLRPARVIVSKKIQNKEVDNHGENSRN</sequence>
<organism evidence="6">
    <name type="scientific">Dictyoglomus thermophilum</name>
    <dbReference type="NCBI Taxonomy" id="14"/>
    <lineage>
        <taxon>Bacteria</taxon>
        <taxon>Pseudomonadati</taxon>
        <taxon>Dictyoglomota</taxon>
        <taxon>Dictyoglomia</taxon>
        <taxon>Dictyoglomales</taxon>
        <taxon>Dictyoglomaceae</taxon>
        <taxon>Dictyoglomus</taxon>
    </lineage>
</organism>
<keyword evidence="2 3" id="KW-0143">Chaperone</keyword>
<evidence type="ECO:0000256" key="2">
    <source>
        <dbReference type="ARBA" id="ARBA00023186"/>
    </source>
</evidence>
<dbReference type="PROSITE" id="PS01071">
    <property type="entry name" value="GRPE"/>
    <property type="match status" value="1"/>
</dbReference>
<dbReference type="GO" id="GO:0006457">
    <property type="term" value="P:protein folding"/>
    <property type="evidence" value="ECO:0007669"/>
    <property type="project" value="InterPro"/>
</dbReference>
<evidence type="ECO:0000256" key="5">
    <source>
        <dbReference type="RuleBase" id="RU004478"/>
    </source>
</evidence>
<dbReference type="GO" id="GO:0000774">
    <property type="term" value="F:adenyl-nucleotide exchange factor activity"/>
    <property type="evidence" value="ECO:0007669"/>
    <property type="project" value="InterPro"/>
</dbReference>
<comment type="subunit">
    <text evidence="3">Homodimer.</text>
</comment>
<evidence type="ECO:0000256" key="4">
    <source>
        <dbReference type="RuleBase" id="RU000639"/>
    </source>
</evidence>
<dbReference type="GO" id="GO:0042803">
    <property type="term" value="F:protein homodimerization activity"/>
    <property type="evidence" value="ECO:0007669"/>
    <property type="project" value="InterPro"/>
</dbReference>
<evidence type="ECO:0000256" key="3">
    <source>
        <dbReference type="HAMAP-Rule" id="MF_01151"/>
    </source>
</evidence>
<gene>
    <name evidence="3" type="primary">grpE</name>
    <name evidence="6" type="ORF">ENU78_09560</name>
</gene>
<dbReference type="InterPro" id="IPR013805">
    <property type="entry name" value="GrpE_CC"/>
</dbReference>
<dbReference type="Pfam" id="PF01025">
    <property type="entry name" value="GrpE"/>
    <property type="match status" value="1"/>
</dbReference>
<evidence type="ECO:0000313" key="6">
    <source>
        <dbReference type="EMBL" id="HGK24653.1"/>
    </source>
</evidence>
<dbReference type="Gene3D" id="3.90.20.20">
    <property type="match status" value="1"/>
</dbReference>
<proteinExistence type="inferred from homology"/>
<dbReference type="RefSeq" id="WP_149122377.1">
    <property type="nucleotide sequence ID" value="NZ_VTFL01000001.1"/>
</dbReference>
<evidence type="ECO:0000256" key="1">
    <source>
        <dbReference type="ARBA" id="ARBA00009054"/>
    </source>
</evidence>
<dbReference type="InterPro" id="IPR009012">
    <property type="entry name" value="GrpE_head"/>
</dbReference>
<name>A0A7V3ZKK8_DICTH</name>
<dbReference type="EMBL" id="DTDV01000023">
    <property type="protein sequence ID" value="HGK24653.1"/>
    <property type="molecule type" value="Genomic_DNA"/>
</dbReference>
<dbReference type="GO" id="GO:0005737">
    <property type="term" value="C:cytoplasm"/>
    <property type="evidence" value="ECO:0007669"/>
    <property type="project" value="UniProtKB-SubCell"/>
</dbReference>
<keyword evidence="3" id="KW-0963">Cytoplasm</keyword>
<reference evidence="6" key="1">
    <citation type="journal article" date="2020" name="mSystems">
        <title>Genome- and Community-Level Interaction Insights into Carbon Utilization and Element Cycling Functions of Hydrothermarchaeota in Hydrothermal Sediment.</title>
        <authorList>
            <person name="Zhou Z."/>
            <person name="Liu Y."/>
            <person name="Xu W."/>
            <person name="Pan J."/>
            <person name="Luo Z.H."/>
            <person name="Li M."/>
        </authorList>
    </citation>
    <scope>NUCLEOTIDE SEQUENCE [LARGE SCALE GENOMIC DNA]</scope>
    <source>
        <strain evidence="6">SpSt-70</strain>
    </source>
</reference>
<dbReference type="HAMAP" id="MF_01151">
    <property type="entry name" value="GrpE"/>
    <property type="match status" value="1"/>
</dbReference>
<dbReference type="SUPFAM" id="SSF58014">
    <property type="entry name" value="Coiled-coil domain of nucleotide exchange factor GrpE"/>
    <property type="match status" value="1"/>
</dbReference>
<comment type="subcellular location">
    <subcellularLocation>
        <location evidence="3">Cytoplasm</location>
    </subcellularLocation>
</comment>
<protein>
    <recommendedName>
        <fullName evidence="3 4">Protein GrpE</fullName>
    </recommendedName>
    <alternativeName>
        <fullName evidence="3">HSP-70 cofactor</fullName>
    </alternativeName>
</protein>
<comment type="function">
    <text evidence="3 4">Participates actively in the response to hyperosmotic and heat shock by preventing the aggregation of stress-denatured proteins, in association with DnaK and GrpE. It is the nucleotide exchange factor for DnaK and may function as a thermosensor. Unfolded proteins bind initially to DnaJ; upon interaction with the DnaJ-bound protein, DnaK hydrolyzes its bound ATP, resulting in the formation of a stable complex. GrpE releases ADP from DnaK; ATP binding to DnaK triggers the release of the substrate protein, thus completing the reaction cycle. Several rounds of ATP-dependent interactions between DnaJ, DnaK and GrpE are required for fully efficient folding.</text>
</comment>
<dbReference type="AlphaFoldDB" id="A0A7V3ZKK8"/>
<dbReference type="GO" id="GO:0051087">
    <property type="term" value="F:protein-folding chaperone binding"/>
    <property type="evidence" value="ECO:0007669"/>
    <property type="project" value="InterPro"/>
</dbReference>
<dbReference type="FunFam" id="2.30.22.10:FF:000007">
    <property type="entry name" value="Protein GrpE"/>
    <property type="match status" value="1"/>
</dbReference>
<dbReference type="Gene3D" id="2.30.22.10">
    <property type="entry name" value="Head domain of nucleotide exchange factor GrpE"/>
    <property type="match status" value="1"/>
</dbReference>
<dbReference type="CDD" id="cd00446">
    <property type="entry name" value="GrpE"/>
    <property type="match status" value="1"/>
</dbReference>
<dbReference type="FunFam" id="3.90.20.20:FF:000035">
    <property type="entry name" value="Protein GrpE"/>
    <property type="match status" value="1"/>
</dbReference>
<dbReference type="InterPro" id="IPR000740">
    <property type="entry name" value="GrpE"/>
</dbReference>
<dbReference type="SUPFAM" id="SSF51064">
    <property type="entry name" value="Head domain of nucleotide exchange factor GrpE"/>
    <property type="match status" value="1"/>
</dbReference>
<dbReference type="PANTHER" id="PTHR21237">
    <property type="entry name" value="GRPE PROTEIN"/>
    <property type="match status" value="1"/>
</dbReference>
<accession>A0A7V3ZKK8</accession>
<keyword evidence="3 4" id="KW-0346">Stress response</keyword>
<dbReference type="GO" id="GO:0051082">
    <property type="term" value="F:unfolded protein binding"/>
    <property type="evidence" value="ECO:0007669"/>
    <property type="project" value="TreeGrafter"/>
</dbReference>
<dbReference type="PANTHER" id="PTHR21237:SF23">
    <property type="entry name" value="GRPE PROTEIN HOMOLOG, MITOCHONDRIAL"/>
    <property type="match status" value="1"/>
</dbReference>
<comment type="similarity">
    <text evidence="1 3 5">Belongs to the GrpE family.</text>
</comment>
<dbReference type="PRINTS" id="PR00773">
    <property type="entry name" value="GRPEPROTEIN"/>
</dbReference>
<comment type="caution">
    <text evidence="6">The sequence shown here is derived from an EMBL/GenBank/DDBJ whole genome shotgun (WGS) entry which is preliminary data.</text>
</comment>